<reference evidence="2" key="1">
    <citation type="submission" date="2014-11" db="EMBL/GenBank/DDBJ databases">
        <authorList>
            <person name="Amaro Gonzalez C."/>
        </authorList>
    </citation>
    <scope>NUCLEOTIDE SEQUENCE</scope>
</reference>
<protein>
    <submittedName>
        <fullName evidence="2">Uncharacterized protein</fullName>
    </submittedName>
</protein>
<sequence length="26" mass="3009">MGGRKGREKWGSKDRISDRLGNRDFS</sequence>
<feature type="region of interest" description="Disordered" evidence="1">
    <location>
        <begin position="1"/>
        <end position="26"/>
    </location>
</feature>
<dbReference type="AlphaFoldDB" id="A0A0E9S1A9"/>
<feature type="compositionally biased region" description="Basic and acidic residues" evidence="1">
    <location>
        <begin position="8"/>
        <end position="26"/>
    </location>
</feature>
<evidence type="ECO:0000256" key="1">
    <source>
        <dbReference type="SAM" id="MobiDB-lite"/>
    </source>
</evidence>
<proteinExistence type="predicted"/>
<dbReference type="EMBL" id="GBXM01073590">
    <property type="protein sequence ID" value="JAH34987.1"/>
    <property type="molecule type" value="Transcribed_RNA"/>
</dbReference>
<reference evidence="2" key="2">
    <citation type="journal article" date="2015" name="Fish Shellfish Immunol.">
        <title>Early steps in the European eel (Anguilla anguilla)-Vibrio vulnificus interaction in the gills: Role of the RtxA13 toxin.</title>
        <authorList>
            <person name="Callol A."/>
            <person name="Pajuelo D."/>
            <person name="Ebbesson L."/>
            <person name="Teles M."/>
            <person name="MacKenzie S."/>
            <person name="Amaro C."/>
        </authorList>
    </citation>
    <scope>NUCLEOTIDE SEQUENCE</scope>
</reference>
<evidence type="ECO:0000313" key="2">
    <source>
        <dbReference type="EMBL" id="JAH34987.1"/>
    </source>
</evidence>
<organism evidence="2">
    <name type="scientific">Anguilla anguilla</name>
    <name type="common">European freshwater eel</name>
    <name type="synonym">Muraena anguilla</name>
    <dbReference type="NCBI Taxonomy" id="7936"/>
    <lineage>
        <taxon>Eukaryota</taxon>
        <taxon>Metazoa</taxon>
        <taxon>Chordata</taxon>
        <taxon>Craniata</taxon>
        <taxon>Vertebrata</taxon>
        <taxon>Euteleostomi</taxon>
        <taxon>Actinopterygii</taxon>
        <taxon>Neopterygii</taxon>
        <taxon>Teleostei</taxon>
        <taxon>Anguilliformes</taxon>
        <taxon>Anguillidae</taxon>
        <taxon>Anguilla</taxon>
    </lineage>
</organism>
<accession>A0A0E9S1A9</accession>
<name>A0A0E9S1A9_ANGAN</name>